<evidence type="ECO:0000256" key="3">
    <source>
        <dbReference type="ARBA" id="ARBA00022729"/>
    </source>
</evidence>
<dbReference type="HOGENOM" id="CLU_031376_0_0_11"/>
<dbReference type="PANTHER" id="PTHR30290">
    <property type="entry name" value="PERIPLASMIC BINDING COMPONENT OF ABC TRANSPORTER"/>
    <property type="match status" value="1"/>
</dbReference>
<organism evidence="5 6">
    <name type="scientific">Brachybacterium phenoliresistens</name>
    <dbReference type="NCBI Taxonomy" id="396014"/>
    <lineage>
        <taxon>Bacteria</taxon>
        <taxon>Bacillati</taxon>
        <taxon>Actinomycetota</taxon>
        <taxon>Actinomycetes</taxon>
        <taxon>Micrococcales</taxon>
        <taxon>Dermabacteraceae</taxon>
        <taxon>Brachybacterium</taxon>
    </lineage>
</organism>
<dbReference type="InterPro" id="IPR019546">
    <property type="entry name" value="TAT_signal_bac_arc"/>
</dbReference>
<evidence type="ECO:0000259" key="4">
    <source>
        <dbReference type="Pfam" id="PF00496"/>
    </source>
</evidence>
<dbReference type="Pfam" id="PF00496">
    <property type="entry name" value="SBP_bac_5"/>
    <property type="match status" value="1"/>
</dbReference>
<comment type="similarity">
    <text evidence="1">Belongs to the bacterial solute-binding protein 5 family.</text>
</comment>
<keyword evidence="3" id="KW-0732">Signal</keyword>
<dbReference type="AlphaFoldDB" id="Z9JPD5"/>
<dbReference type="InterPro" id="IPR039424">
    <property type="entry name" value="SBP_5"/>
</dbReference>
<comment type="caution">
    <text evidence="5">The sequence shown here is derived from an EMBL/GenBank/DDBJ whole genome shotgun (WGS) entry which is preliminary data.</text>
</comment>
<dbReference type="RefSeq" id="WP_038373949.1">
    <property type="nucleotide sequence ID" value="NZ_BAAAOW010000015.1"/>
</dbReference>
<dbReference type="EMBL" id="JDYK01000020">
    <property type="protein sequence ID" value="EWS80014.1"/>
    <property type="molecule type" value="Genomic_DNA"/>
</dbReference>
<feature type="domain" description="Solute-binding protein family 5" evidence="4">
    <location>
        <begin position="102"/>
        <end position="484"/>
    </location>
</feature>
<dbReference type="PATRIC" id="fig|396014.3.peg.3131"/>
<dbReference type="InterPro" id="IPR000914">
    <property type="entry name" value="SBP_5_dom"/>
</dbReference>
<evidence type="ECO:0000313" key="5">
    <source>
        <dbReference type="EMBL" id="EWS80014.1"/>
    </source>
</evidence>
<evidence type="ECO:0000256" key="2">
    <source>
        <dbReference type="ARBA" id="ARBA00022448"/>
    </source>
</evidence>
<dbReference type="OrthoDB" id="9803988at2"/>
<dbReference type="eggNOG" id="COG0747">
    <property type="taxonomic scope" value="Bacteria"/>
</dbReference>
<proteinExistence type="inferred from homology"/>
<dbReference type="PROSITE" id="PS51318">
    <property type="entry name" value="TAT"/>
    <property type="match status" value="1"/>
</dbReference>
<dbReference type="PROSITE" id="PS51257">
    <property type="entry name" value="PROKAR_LIPOPROTEIN"/>
    <property type="match status" value="1"/>
</dbReference>
<sequence>MITSWTRRDLLKAVGLTAGAGTALVACSPADTSGGGGGGGGEGGASAFHGAWPFKPAPEGHFNFAGLPYAGVPTVIMGDGFYRDLLVPPLAMWLWEEKSWEYLLAESHSLDEAAGTFTVTLKEGLTWSDGSPLTSGDVLTTLYMQFVQRATSWNFITGVEAPDEQTVVISFENPPAVLERYILKSNILSTAQYGEWADRAKAIVDAGGTMDDGDGPALSTEFQTFKPENLIVSGPYDFDYDSISNTQLTLVRNESGYGADTVTFDQVVVYNGETTEITPLVQSTDIDYASHGFAPASEAPFEQAGYTILRPPVYSGPALYLNQDSLPEFADVRVRQALAHVIDRATNGQISLGQSGKAVENMVGFSDNQVDEWLTDDVKGKLNTYPLDLEKAKSLLEEAGWTTDGSSWKKPDGSAASYEIQFPQTYADWSASGKNVAEQLTAFGIQVTARGLDDKQAPIDIDKGDFQMAIQAWGSSAHPHPHFSFVTDLFTHNIPIAKNQGGKGYGFPLQNVKTSAGTVDLEQIVAVAGQGLDVEEQKKNVSVAALAFNELLPIIPIFERYGNNPALEGERVTGFPKEGDPLLANAPYADNFVILGMYRGDITPV</sequence>
<protein>
    <submittedName>
        <fullName evidence="5">ABC transporter substrate-binding protein</fullName>
    </submittedName>
</protein>
<name>Z9JPD5_9MICO</name>
<reference evidence="5 6" key="1">
    <citation type="submission" date="2014-02" db="EMBL/GenBank/DDBJ databases">
        <title>Genome sequence of Brachybacterium phenoliresistens strain W13A50.</title>
        <authorList>
            <person name="Wang X."/>
        </authorList>
    </citation>
    <scope>NUCLEOTIDE SEQUENCE [LARGE SCALE GENOMIC DNA]</scope>
    <source>
        <strain evidence="5 6">W13A50</strain>
    </source>
</reference>
<dbReference type="Proteomes" id="UP000023067">
    <property type="component" value="Unassembled WGS sequence"/>
</dbReference>
<evidence type="ECO:0000313" key="6">
    <source>
        <dbReference type="Proteomes" id="UP000023067"/>
    </source>
</evidence>
<gene>
    <name evidence="5" type="ORF">BF93_08145</name>
</gene>
<dbReference type="InterPro" id="IPR006311">
    <property type="entry name" value="TAT_signal"/>
</dbReference>
<keyword evidence="2" id="KW-0813">Transport</keyword>
<dbReference type="PANTHER" id="PTHR30290:SF9">
    <property type="entry name" value="OLIGOPEPTIDE-BINDING PROTEIN APPA"/>
    <property type="match status" value="1"/>
</dbReference>
<dbReference type="STRING" id="396014.BF93_08145"/>
<dbReference type="GO" id="GO:1904680">
    <property type="term" value="F:peptide transmembrane transporter activity"/>
    <property type="evidence" value="ECO:0007669"/>
    <property type="project" value="TreeGrafter"/>
</dbReference>
<dbReference type="GO" id="GO:0015833">
    <property type="term" value="P:peptide transport"/>
    <property type="evidence" value="ECO:0007669"/>
    <property type="project" value="TreeGrafter"/>
</dbReference>
<dbReference type="SUPFAM" id="SSF53850">
    <property type="entry name" value="Periplasmic binding protein-like II"/>
    <property type="match status" value="1"/>
</dbReference>
<dbReference type="Gene3D" id="3.10.105.10">
    <property type="entry name" value="Dipeptide-binding Protein, Domain 3"/>
    <property type="match status" value="1"/>
</dbReference>
<keyword evidence="6" id="KW-1185">Reference proteome</keyword>
<accession>Z9JPD5</accession>
<dbReference type="Gene3D" id="3.40.190.10">
    <property type="entry name" value="Periplasmic binding protein-like II"/>
    <property type="match status" value="1"/>
</dbReference>
<evidence type="ECO:0000256" key="1">
    <source>
        <dbReference type="ARBA" id="ARBA00005695"/>
    </source>
</evidence>
<dbReference type="NCBIfam" id="TIGR01409">
    <property type="entry name" value="TAT_signal_seq"/>
    <property type="match status" value="1"/>
</dbReference>